<comment type="caution">
    <text evidence="2">The sequence shown here is derived from an EMBL/GenBank/DDBJ whole genome shotgun (WGS) entry which is preliminary data.</text>
</comment>
<dbReference type="AlphaFoldDB" id="A0A7C9THI2"/>
<dbReference type="InterPro" id="IPR049073">
    <property type="entry name" value="T6SS_VgrG3-like_C"/>
</dbReference>
<feature type="domain" description="Type VI secretion system spike protein VgrG3-like C-terminal" evidence="1">
    <location>
        <begin position="312"/>
        <end position="493"/>
    </location>
</feature>
<dbReference type="EMBL" id="JAAGOH010000001">
    <property type="protein sequence ID" value="NDY89704.1"/>
    <property type="molecule type" value="Genomic_DNA"/>
</dbReference>
<dbReference type="Proteomes" id="UP000484255">
    <property type="component" value="Unassembled WGS sequence"/>
</dbReference>
<protein>
    <recommendedName>
        <fullName evidence="1">Type VI secretion system spike protein VgrG3-like C-terminal domain-containing protein</fullName>
    </recommendedName>
</protein>
<evidence type="ECO:0000313" key="3">
    <source>
        <dbReference type="Proteomes" id="UP000484255"/>
    </source>
</evidence>
<keyword evidence="3" id="KW-1185">Reference proteome</keyword>
<dbReference type="RefSeq" id="WP_163455558.1">
    <property type="nucleotide sequence ID" value="NZ_JAAGOH010000001.1"/>
</dbReference>
<reference evidence="2 3" key="1">
    <citation type="submission" date="2020-02" db="EMBL/GenBank/DDBJ databases">
        <title>Ideonella bacterium strain TBM-1.</title>
        <authorList>
            <person name="Chen W.-M."/>
        </authorList>
    </citation>
    <scope>NUCLEOTIDE SEQUENCE [LARGE SCALE GENOMIC DNA]</scope>
    <source>
        <strain evidence="2 3">TBM-1</strain>
    </source>
</reference>
<proteinExistence type="predicted"/>
<dbReference type="Pfam" id="PF21277">
    <property type="entry name" value="T6SS_VgrG3-like_C"/>
    <property type="match status" value="1"/>
</dbReference>
<sequence>MDPAIAAAEEMRGIAAQLQDVAGPVVSGIGAALRVGRKSEEQRQSSWLKRIAGILSGTRADATVQAAEQVRATKQVAEEAGKGGGGGGILGLLPLLGMLKSLLSGGGLLKLMGGGILGGVARAAGGGLSRLGGLGRGLLKRIPLIGGAFAAATAVWDDAAIKGDNSLSPEAKRSARAENAASAVGSIAGMAIGGALLGPLGAVIGGWLGSEGGRLLGEPLLKVYDYFVSLNLGEKWEAMVSAGAGALEDLASWVLGLPGADLVASAFSTMAKLGTRVGQGANELAAKATKWAGEKGGVLLADLKTLASKAVGFVSQHFESGGNDAVISSGKGDAGGKSYGPHQLSLARGAVQEFLASSPYGARFAGLTPGSEAFDKRWREIHAEDKGFVPAQRAYLEKTHVDPTMASLKASGIDLSSRGRAVQEAVFSTAVQFGAAGGSTLFRNALAGRSLPALSDADIVTAVQDYKIRNNESLFRSSSPKVRAGTLRRAVDERAVLVWFAGASGQAAMPVTAAAAVPNVPKLDPPKVQAARPVQAPQAVEPAPAPVRLSGGGANQTQTIVVQQPPQQLGQGVSDRGIAHVASGGIGWRPW</sequence>
<gene>
    <name evidence="2" type="ORF">G3A44_00690</name>
</gene>
<organism evidence="2 3">
    <name type="scientific">Ideonella livida</name>
    <dbReference type="NCBI Taxonomy" id="2707176"/>
    <lineage>
        <taxon>Bacteria</taxon>
        <taxon>Pseudomonadati</taxon>
        <taxon>Pseudomonadota</taxon>
        <taxon>Betaproteobacteria</taxon>
        <taxon>Burkholderiales</taxon>
        <taxon>Sphaerotilaceae</taxon>
        <taxon>Ideonella</taxon>
    </lineage>
</organism>
<evidence type="ECO:0000313" key="2">
    <source>
        <dbReference type="EMBL" id="NDY89704.1"/>
    </source>
</evidence>
<name>A0A7C9THI2_9BURK</name>
<accession>A0A7C9THI2</accession>
<evidence type="ECO:0000259" key="1">
    <source>
        <dbReference type="Pfam" id="PF21277"/>
    </source>
</evidence>